<sequence length="228" mass="24049">MTSSPPARTATVPAPAPAPAFSGDFEAHITVPAGDAPLAERYAAACGAKFTHILLDRGRTPSQPMVTLRSSGPLPDVREAVDGVVRGLQDAGAEVVRVKVEAVPWALGVPESDEAAAALGESYYFEHHLKLLLPPGADLTALARLASAHTAHLSRNARRVRADGRAERFVTQRCRAVGRRTAGVRLDALVAAVEDGGHDIISAEREFVVHDSDGSLDAGWITEQGRDA</sequence>
<gene>
    <name evidence="1" type="ORF">GCM10010507_56610</name>
</gene>
<comment type="caution">
    <text evidence="1">The sequence shown here is derived from an EMBL/GenBank/DDBJ whole genome shotgun (WGS) entry which is preliminary data.</text>
</comment>
<reference evidence="1" key="2">
    <citation type="submission" date="2020-09" db="EMBL/GenBank/DDBJ databases">
        <authorList>
            <person name="Sun Q."/>
            <person name="Ohkuma M."/>
        </authorList>
    </citation>
    <scope>NUCLEOTIDE SEQUENCE</scope>
    <source>
        <strain evidence="1">JCM 4633</strain>
    </source>
</reference>
<dbReference type="EMBL" id="BMVB01000030">
    <property type="protein sequence ID" value="GHC70467.1"/>
    <property type="molecule type" value="Genomic_DNA"/>
</dbReference>
<dbReference type="Proteomes" id="UP000646244">
    <property type="component" value="Unassembled WGS sequence"/>
</dbReference>
<name>A0A918WQV6_STRCJ</name>
<dbReference type="RefSeq" id="WP_229845181.1">
    <property type="nucleotide sequence ID" value="NZ_BMVB01000030.1"/>
</dbReference>
<reference evidence="1" key="1">
    <citation type="journal article" date="2014" name="Int. J. Syst. Evol. Microbiol.">
        <title>Complete genome sequence of Corynebacterium casei LMG S-19264T (=DSM 44701T), isolated from a smear-ripened cheese.</title>
        <authorList>
            <consortium name="US DOE Joint Genome Institute (JGI-PGF)"/>
            <person name="Walter F."/>
            <person name="Albersmeier A."/>
            <person name="Kalinowski J."/>
            <person name="Ruckert C."/>
        </authorList>
    </citation>
    <scope>NUCLEOTIDE SEQUENCE</scope>
    <source>
        <strain evidence="1">JCM 4633</strain>
    </source>
</reference>
<protein>
    <recommendedName>
        <fullName evidence="3">Ankyrin</fullName>
    </recommendedName>
</protein>
<proteinExistence type="predicted"/>
<accession>A0A918WQV6</accession>
<evidence type="ECO:0008006" key="3">
    <source>
        <dbReference type="Google" id="ProtNLM"/>
    </source>
</evidence>
<dbReference type="AlphaFoldDB" id="A0A918WQV6"/>
<organism evidence="1 2">
    <name type="scientific">Streptomyces cinnamoneus</name>
    <name type="common">Streptoverticillium cinnamoneum</name>
    <dbReference type="NCBI Taxonomy" id="53446"/>
    <lineage>
        <taxon>Bacteria</taxon>
        <taxon>Bacillati</taxon>
        <taxon>Actinomycetota</taxon>
        <taxon>Actinomycetes</taxon>
        <taxon>Kitasatosporales</taxon>
        <taxon>Streptomycetaceae</taxon>
        <taxon>Streptomyces</taxon>
        <taxon>Streptomyces cinnamoneus group</taxon>
    </lineage>
</organism>
<evidence type="ECO:0000313" key="1">
    <source>
        <dbReference type="EMBL" id="GHC70467.1"/>
    </source>
</evidence>
<evidence type="ECO:0000313" key="2">
    <source>
        <dbReference type="Proteomes" id="UP000646244"/>
    </source>
</evidence>